<evidence type="ECO:0000256" key="3">
    <source>
        <dbReference type="ARBA" id="ARBA00023004"/>
    </source>
</evidence>
<evidence type="ECO:0000256" key="1">
    <source>
        <dbReference type="ARBA" id="ARBA00022617"/>
    </source>
</evidence>
<organism evidence="7 8">
    <name type="scientific">Rhodomicrobium udaipurense</name>
    <dbReference type="NCBI Taxonomy" id="1202716"/>
    <lineage>
        <taxon>Bacteria</taxon>
        <taxon>Pseudomonadati</taxon>
        <taxon>Pseudomonadota</taxon>
        <taxon>Alphaproteobacteria</taxon>
        <taxon>Hyphomicrobiales</taxon>
        <taxon>Hyphomicrobiaceae</taxon>
        <taxon>Rhodomicrobium</taxon>
    </lineage>
</organism>
<feature type="chain" id="PRO_5034271950" evidence="5">
    <location>
        <begin position="21"/>
        <end position="164"/>
    </location>
</feature>
<evidence type="ECO:0000256" key="5">
    <source>
        <dbReference type="SAM" id="SignalP"/>
    </source>
</evidence>
<keyword evidence="8" id="KW-1185">Reference proteome</keyword>
<dbReference type="GO" id="GO:0046872">
    <property type="term" value="F:metal ion binding"/>
    <property type="evidence" value="ECO:0007669"/>
    <property type="project" value="UniProtKB-KW"/>
</dbReference>
<gene>
    <name evidence="7" type="ORF">JDN41_11335</name>
</gene>
<evidence type="ECO:0000256" key="4">
    <source>
        <dbReference type="PROSITE-ProRule" id="PRU00433"/>
    </source>
</evidence>
<keyword evidence="2 4" id="KW-0479">Metal-binding</keyword>
<dbReference type="Gene3D" id="1.10.760.10">
    <property type="entry name" value="Cytochrome c-like domain"/>
    <property type="match status" value="1"/>
</dbReference>
<dbReference type="AlphaFoldDB" id="A0A8I1GBQ4"/>
<feature type="domain" description="Cytochrome c" evidence="6">
    <location>
        <begin position="52"/>
        <end position="149"/>
    </location>
</feature>
<dbReference type="InterPro" id="IPR009056">
    <property type="entry name" value="Cyt_c-like_dom"/>
</dbReference>
<dbReference type="PROSITE" id="PS51007">
    <property type="entry name" value="CYTC"/>
    <property type="match status" value="1"/>
</dbReference>
<name>A0A8I1GBQ4_9HYPH</name>
<dbReference type="SUPFAM" id="SSF46626">
    <property type="entry name" value="Cytochrome c"/>
    <property type="match status" value="1"/>
</dbReference>
<comment type="caution">
    <text evidence="7">The sequence shown here is derived from an EMBL/GenBank/DDBJ whole genome shotgun (WGS) entry which is preliminary data.</text>
</comment>
<evidence type="ECO:0000256" key="2">
    <source>
        <dbReference type="ARBA" id="ARBA00022723"/>
    </source>
</evidence>
<dbReference type="InterPro" id="IPR036909">
    <property type="entry name" value="Cyt_c-like_dom_sf"/>
</dbReference>
<dbReference type="GO" id="GO:0020037">
    <property type="term" value="F:heme binding"/>
    <property type="evidence" value="ECO:0007669"/>
    <property type="project" value="InterPro"/>
</dbReference>
<protein>
    <submittedName>
        <fullName evidence="7">C-type cytochrome</fullName>
    </submittedName>
</protein>
<keyword evidence="5" id="KW-0732">Signal</keyword>
<dbReference type="RefSeq" id="WP_037240899.1">
    <property type="nucleotide sequence ID" value="NZ_JAEMUK010000047.1"/>
</dbReference>
<dbReference type="EMBL" id="JAEMUK010000047">
    <property type="protein sequence ID" value="MBJ7544142.1"/>
    <property type="molecule type" value="Genomic_DNA"/>
</dbReference>
<evidence type="ECO:0000313" key="7">
    <source>
        <dbReference type="EMBL" id="MBJ7544142.1"/>
    </source>
</evidence>
<sequence>MRRLLIIGFSLLAALAPVRAEEAANRPSVDASQLTALGIEWRRVNPYRGNAAAIEIGGQAFAQTCARCHGPEANATGHPAPDLRRMDVACRRIKTPEIKAKCIADNDLFFSNSVRKGKTIVGVVHMPAWEPVLGQELIWAIRSYIETRPLTRLEPNPSETMAAH</sequence>
<dbReference type="Pfam" id="PF13442">
    <property type="entry name" value="Cytochrome_CBB3"/>
    <property type="match status" value="1"/>
</dbReference>
<dbReference type="Proteomes" id="UP000623250">
    <property type="component" value="Unassembled WGS sequence"/>
</dbReference>
<evidence type="ECO:0000259" key="6">
    <source>
        <dbReference type="PROSITE" id="PS51007"/>
    </source>
</evidence>
<reference evidence="7 8" key="1">
    <citation type="submission" date="2020-12" db="EMBL/GenBank/DDBJ databases">
        <title>Revised draft genomes of Rhodomicrobium vannielii ATCC 17100 and Rhodomicrobium udaipurense JA643.</title>
        <authorList>
            <person name="Conners E.M."/>
            <person name="Davenport E.J."/>
            <person name="Bose A."/>
        </authorList>
    </citation>
    <scope>NUCLEOTIDE SEQUENCE [LARGE SCALE GENOMIC DNA]</scope>
    <source>
        <strain evidence="7 8">JA643</strain>
    </source>
</reference>
<feature type="signal peptide" evidence="5">
    <location>
        <begin position="1"/>
        <end position="20"/>
    </location>
</feature>
<proteinExistence type="predicted"/>
<dbReference type="GO" id="GO:0009055">
    <property type="term" value="F:electron transfer activity"/>
    <property type="evidence" value="ECO:0007669"/>
    <property type="project" value="InterPro"/>
</dbReference>
<evidence type="ECO:0000313" key="8">
    <source>
        <dbReference type="Proteomes" id="UP000623250"/>
    </source>
</evidence>
<accession>A0A8I1GBQ4</accession>
<keyword evidence="1 4" id="KW-0349">Heme</keyword>
<keyword evidence="3 4" id="KW-0408">Iron</keyword>